<keyword evidence="4" id="KW-0597">Phosphoprotein</keyword>
<dbReference type="GO" id="GO:0009401">
    <property type="term" value="P:phosphoenolpyruvate-dependent sugar phosphotransferase system"/>
    <property type="evidence" value="ECO:0007669"/>
    <property type="project" value="UniProtKB-KW"/>
</dbReference>
<dbReference type="PANTHER" id="PTHR33799">
    <property type="entry name" value="PTS PERMEASE-RELATED-RELATED"/>
    <property type="match status" value="1"/>
</dbReference>
<evidence type="ECO:0000256" key="7">
    <source>
        <dbReference type="ARBA" id="ARBA00022683"/>
    </source>
</evidence>
<dbReference type="SUPFAM" id="SSF53062">
    <property type="entry name" value="PTS system fructose IIA component-like"/>
    <property type="match status" value="1"/>
</dbReference>
<dbReference type="PROSITE" id="PS51096">
    <property type="entry name" value="PTS_EIIA_TYPE_4"/>
    <property type="match status" value="1"/>
</dbReference>
<dbReference type="GO" id="GO:0016301">
    <property type="term" value="F:kinase activity"/>
    <property type="evidence" value="ECO:0007669"/>
    <property type="project" value="UniProtKB-KW"/>
</dbReference>
<dbReference type="NCBIfam" id="TIGR00824">
    <property type="entry name" value="EIIA-man"/>
    <property type="match status" value="1"/>
</dbReference>
<keyword evidence="2" id="KW-0813">Transport</keyword>
<feature type="domain" description="PTS EIIA type-4" evidence="9">
    <location>
        <begin position="1"/>
        <end position="124"/>
    </location>
</feature>
<dbReference type="InterPro" id="IPR033887">
    <property type="entry name" value="PTS_IIA_man"/>
</dbReference>
<evidence type="ECO:0000256" key="8">
    <source>
        <dbReference type="ARBA" id="ARBA00022777"/>
    </source>
</evidence>
<evidence type="ECO:0000256" key="3">
    <source>
        <dbReference type="ARBA" id="ARBA00022490"/>
    </source>
</evidence>
<dbReference type="PANTHER" id="PTHR33799:SF1">
    <property type="entry name" value="PTS SYSTEM MANNOSE-SPECIFIC EIIAB COMPONENT-RELATED"/>
    <property type="match status" value="1"/>
</dbReference>
<keyword evidence="7" id="KW-0598">Phosphotransferase system</keyword>
<dbReference type="Gene3D" id="3.40.50.510">
    <property type="entry name" value="Phosphotransferase system, mannose-type IIA component"/>
    <property type="match status" value="1"/>
</dbReference>
<dbReference type="EMBL" id="BKAM01000014">
    <property type="protein sequence ID" value="GEP72315.1"/>
    <property type="molecule type" value="Genomic_DNA"/>
</dbReference>
<dbReference type="InterPro" id="IPR004701">
    <property type="entry name" value="PTS_EIIA_man-typ"/>
</dbReference>
<dbReference type="RefSeq" id="WP_054748378.1">
    <property type="nucleotide sequence ID" value="NZ_BKAM01000014.1"/>
</dbReference>
<evidence type="ECO:0000313" key="10">
    <source>
        <dbReference type="EMBL" id="GEP72315.1"/>
    </source>
</evidence>
<dbReference type="AlphaFoldDB" id="A0A512PM94"/>
<accession>A0A512PM94</accession>
<dbReference type="GO" id="GO:0016773">
    <property type="term" value="F:phosphotransferase activity, alcohol group as acceptor"/>
    <property type="evidence" value="ECO:0007669"/>
    <property type="project" value="InterPro"/>
</dbReference>
<evidence type="ECO:0000256" key="5">
    <source>
        <dbReference type="ARBA" id="ARBA00022597"/>
    </source>
</evidence>
<evidence type="ECO:0000313" key="11">
    <source>
        <dbReference type="Proteomes" id="UP000321569"/>
    </source>
</evidence>
<evidence type="ECO:0000256" key="6">
    <source>
        <dbReference type="ARBA" id="ARBA00022679"/>
    </source>
</evidence>
<dbReference type="STRING" id="1423795.FD12_GL001776"/>
<evidence type="ECO:0000256" key="1">
    <source>
        <dbReference type="ARBA" id="ARBA00004496"/>
    </source>
</evidence>
<protein>
    <recommendedName>
        <fullName evidence="9">PTS EIIA type-4 domain-containing protein</fullName>
    </recommendedName>
</protein>
<dbReference type="Proteomes" id="UP000321569">
    <property type="component" value="Unassembled WGS sequence"/>
</dbReference>
<evidence type="ECO:0000259" key="9">
    <source>
        <dbReference type="PROSITE" id="PS51096"/>
    </source>
</evidence>
<keyword evidence="3" id="KW-0963">Cytoplasm</keyword>
<dbReference type="OrthoDB" id="9799827at2"/>
<comment type="subcellular location">
    <subcellularLocation>
        <location evidence="1">Cytoplasm</location>
    </subcellularLocation>
</comment>
<dbReference type="InterPro" id="IPR013789">
    <property type="entry name" value="PTS_EIIA_man"/>
</dbReference>
<dbReference type="GO" id="GO:0016020">
    <property type="term" value="C:membrane"/>
    <property type="evidence" value="ECO:0007669"/>
    <property type="project" value="InterPro"/>
</dbReference>
<evidence type="ECO:0000256" key="4">
    <source>
        <dbReference type="ARBA" id="ARBA00022553"/>
    </source>
</evidence>
<dbReference type="InterPro" id="IPR036662">
    <property type="entry name" value="PTS_EIIA_man-typ_sf"/>
</dbReference>
<keyword evidence="8" id="KW-0418">Kinase</keyword>
<proteinExistence type="predicted"/>
<comment type="caution">
    <text evidence="10">The sequence shown here is derived from an EMBL/GenBank/DDBJ whole genome shotgun (WGS) entry which is preliminary data.</text>
</comment>
<reference evidence="10 11" key="1">
    <citation type="submission" date="2019-07" db="EMBL/GenBank/DDBJ databases">
        <title>Whole genome shotgun sequence of Lactobacillus rapi NBRC 109618.</title>
        <authorList>
            <person name="Hosoyama A."/>
            <person name="Uohara A."/>
            <person name="Ohji S."/>
            <person name="Ichikawa N."/>
        </authorList>
    </citation>
    <scope>NUCLEOTIDE SEQUENCE [LARGE SCALE GENOMIC DNA]</scope>
    <source>
        <strain evidence="10 11">NBRC 109618</strain>
    </source>
</reference>
<dbReference type="InterPro" id="IPR051471">
    <property type="entry name" value="Bacterial_PTS_sugar_comp"/>
</dbReference>
<evidence type="ECO:0000256" key="2">
    <source>
        <dbReference type="ARBA" id="ARBA00022448"/>
    </source>
</evidence>
<name>A0A512PM94_9LACO</name>
<keyword evidence="6" id="KW-0808">Transferase</keyword>
<dbReference type="CDD" id="cd00006">
    <property type="entry name" value="PTS_IIA_man"/>
    <property type="match status" value="1"/>
</dbReference>
<gene>
    <name evidence="10" type="ORF">LRA02_11830</name>
</gene>
<keyword evidence="5" id="KW-0762">Sugar transport</keyword>
<organism evidence="10 11">
    <name type="scientific">Lentilactobacillus rapi</name>
    <dbReference type="NCBI Taxonomy" id="481723"/>
    <lineage>
        <taxon>Bacteria</taxon>
        <taxon>Bacillati</taxon>
        <taxon>Bacillota</taxon>
        <taxon>Bacilli</taxon>
        <taxon>Lactobacillales</taxon>
        <taxon>Lactobacillaceae</taxon>
        <taxon>Lentilactobacillus</taxon>
    </lineage>
</organism>
<sequence length="136" mass="14920">MISILVASHGRLSEEIVKTSEMIAGKQAQISWLSLDPNDGIDSLQAKYNKALTVFTEHHDVLIFTDMWGGSPFEAAGRIVADNPKHIALIGGVNLPILLEAFVSRKTSLTNLVDHLMSVSKNAIRQFKLSENHEGI</sequence>
<dbReference type="Pfam" id="PF03610">
    <property type="entry name" value="EIIA-man"/>
    <property type="match status" value="1"/>
</dbReference>
<dbReference type="GO" id="GO:0005737">
    <property type="term" value="C:cytoplasm"/>
    <property type="evidence" value="ECO:0007669"/>
    <property type="project" value="UniProtKB-SubCell"/>
</dbReference>